<proteinExistence type="predicted"/>
<reference evidence="8 9" key="1">
    <citation type="submission" date="2024-02" db="EMBL/GenBank/DDBJ databases">
        <title>De novo assembly and annotation of 12 fungi associated with fruit tree decline syndrome in Ontario, Canada.</title>
        <authorList>
            <person name="Sulman M."/>
            <person name="Ellouze W."/>
            <person name="Ilyukhin E."/>
        </authorList>
    </citation>
    <scope>NUCLEOTIDE SEQUENCE [LARGE SCALE GENOMIC DNA]</scope>
    <source>
        <strain evidence="8 9">FDS-637</strain>
    </source>
</reference>
<evidence type="ECO:0000313" key="8">
    <source>
        <dbReference type="EMBL" id="KAL0257572.1"/>
    </source>
</evidence>
<sequence length="253" mass="28419">MRLGGVRALIQLSESTDASYNNILGSLKGVLFFGVPNQGMNIESLLPMVGSNPYLQLLQTIGEKLNPAFLHDQAQRFQMILDAKEFPIVSFYETKMSPTAVFVDGRWQMSGPPEVLVNPTSARHGRSFGSDVVPVNKSHSDMVKFDGPQDTVYYLVLHKLQNMREDGSWDQFHDRTRRVMKRIGKTYASFFQLREENPNPNARIITGNTAMNIVFVPWVGFTLVVFFVMFWGGVFYGVKSLVNGTWTGPLGDA</sequence>
<evidence type="ECO:0000313" key="9">
    <source>
        <dbReference type="Proteomes" id="UP001430584"/>
    </source>
</evidence>
<evidence type="ECO:0000256" key="6">
    <source>
        <dbReference type="ARBA" id="ARBA00023136"/>
    </source>
</evidence>
<evidence type="ECO:0000256" key="1">
    <source>
        <dbReference type="ARBA" id="ARBA00004173"/>
    </source>
</evidence>
<gene>
    <name evidence="8" type="ORF">SLS55_008386</name>
</gene>
<organism evidence="8 9">
    <name type="scientific">Diplodia seriata</name>
    <dbReference type="NCBI Taxonomy" id="420778"/>
    <lineage>
        <taxon>Eukaryota</taxon>
        <taxon>Fungi</taxon>
        <taxon>Dikarya</taxon>
        <taxon>Ascomycota</taxon>
        <taxon>Pezizomycotina</taxon>
        <taxon>Dothideomycetes</taxon>
        <taxon>Dothideomycetes incertae sedis</taxon>
        <taxon>Botryosphaeriales</taxon>
        <taxon>Botryosphaeriaceae</taxon>
        <taxon>Diplodia</taxon>
    </lineage>
</organism>
<name>A0ABR3CAD0_9PEZI</name>
<keyword evidence="4" id="KW-0256">Endoplasmic reticulum</keyword>
<evidence type="ECO:0000256" key="5">
    <source>
        <dbReference type="ARBA" id="ARBA00023128"/>
    </source>
</evidence>
<protein>
    <submittedName>
        <fullName evidence="8">Uncharacterized protein</fullName>
    </submittedName>
</protein>
<accession>A0ABR3CAD0</accession>
<keyword evidence="5" id="KW-0496">Mitochondrion</keyword>
<dbReference type="GeneID" id="92012471"/>
<keyword evidence="9" id="KW-1185">Reference proteome</keyword>
<dbReference type="Proteomes" id="UP001430584">
    <property type="component" value="Unassembled WGS sequence"/>
</dbReference>
<evidence type="ECO:0000256" key="4">
    <source>
        <dbReference type="ARBA" id="ARBA00022824"/>
    </source>
</evidence>
<comment type="subcellular location">
    <subcellularLocation>
        <location evidence="2">Endoplasmic reticulum</location>
    </subcellularLocation>
    <subcellularLocation>
        <location evidence="3">Membrane</location>
    </subcellularLocation>
    <subcellularLocation>
        <location evidence="1">Mitochondrion</location>
    </subcellularLocation>
</comment>
<feature type="transmembrane region" description="Helical" evidence="7">
    <location>
        <begin position="213"/>
        <end position="236"/>
    </location>
</feature>
<dbReference type="InterPro" id="IPR052374">
    <property type="entry name" value="SERAC1"/>
</dbReference>
<keyword evidence="7" id="KW-0812">Transmembrane</keyword>
<dbReference type="PANTHER" id="PTHR48182">
    <property type="entry name" value="PROTEIN SERAC1"/>
    <property type="match status" value="1"/>
</dbReference>
<evidence type="ECO:0000256" key="3">
    <source>
        <dbReference type="ARBA" id="ARBA00004370"/>
    </source>
</evidence>
<keyword evidence="6 7" id="KW-0472">Membrane</keyword>
<dbReference type="RefSeq" id="XP_066630601.1">
    <property type="nucleotide sequence ID" value="XM_066779797.1"/>
</dbReference>
<evidence type="ECO:0000256" key="2">
    <source>
        <dbReference type="ARBA" id="ARBA00004240"/>
    </source>
</evidence>
<dbReference type="EMBL" id="JAJVCZ030000008">
    <property type="protein sequence ID" value="KAL0257572.1"/>
    <property type="molecule type" value="Genomic_DNA"/>
</dbReference>
<keyword evidence="7" id="KW-1133">Transmembrane helix</keyword>
<evidence type="ECO:0000256" key="7">
    <source>
        <dbReference type="SAM" id="Phobius"/>
    </source>
</evidence>
<comment type="caution">
    <text evidence="8">The sequence shown here is derived from an EMBL/GenBank/DDBJ whole genome shotgun (WGS) entry which is preliminary data.</text>
</comment>
<dbReference type="PANTHER" id="PTHR48182:SF2">
    <property type="entry name" value="PROTEIN SERAC1"/>
    <property type="match status" value="1"/>
</dbReference>